<dbReference type="AlphaFoldDB" id="A0A0J7KWD7"/>
<gene>
    <name evidence="2" type="ORF">RF55_5239</name>
</gene>
<accession>A0A0J7KWD7</accession>
<evidence type="ECO:0000313" key="2">
    <source>
        <dbReference type="EMBL" id="KMQ94598.1"/>
    </source>
</evidence>
<dbReference type="PaxDb" id="67767-A0A0J7KWD7"/>
<feature type="region of interest" description="Disordered" evidence="1">
    <location>
        <begin position="80"/>
        <end position="109"/>
    </location>
</feature>
<proteinExistence type="predicted"/>
<organism evidence="2 3">
    <name type="scientific">Lasius niger</name>
    <name type="common">Black garden ant</name>
    <dbReference type="NCBI Taxonomy" id="67767"/>
    <lineage>
        <taxon>Eukaryota</taxon>
        <taxon>Metazoa</taxon>
        <taxon>Ecdysozoa</taxon>
        <taxon>Arthropoda</taxon>
        <taxon>Hexapoda</taxon>
        <taxon>Insecta</taxon>
        <taxon>Pterygota</taxon>
        <taxon>Neoptera</taxon>
        <taxon>Endopterygota</taxon>
        <taxon>Hymenoptera</taxon>
        <taxon>Apocrita</taxon>
        <taxon>Aculeata</taxon>
        <taxon>Formicoidea</taxon>
        <taxon>Formicidae</taxon>
        <taxon>Formicinae</taxon>
        <taxon>Lasius</taxon>
        <taxon>Lasius</taxon>
    </lineage>
</organism>
<evidence type="ECO:0000313" key="3">
    <source>
        <dbReference type="Proteomes" id="UP000036403"/>
    </source>
</evidence>
<protein>
    <submittedName>
        <fullName evidence="2">Uncharacterized protein</fullName>
    </submittedName>
</protein>
<dbReference type="Proteomes" id="UP000036403">
    <property type="component" value="Unassembled WGS sequence"/>
</dbReference>
<dbReference type="EMBL" id="LBMM01002604">
    <property type="protein sequence ID" value="KMQ94598.1"/>
    <property type="molecule type" value="Genomic_DNA"/>
</dbReference>
<keyword evidence="3" id="KW-1185">Reference proteome</keyword>
<evidence type="ECO:0000256" key="1">
    <source>
        <dbReference type="SAM" id="MobiDB-lite"/>
    </source>
</evidence>
<reference evidence="2 3" key="1">
    <citation type="submission" date="2015-04" db="EMBL/GenBank/DDBJ databases">
        <title>Lasius niger genome sequencing.</title>
        <authorList>
            <person name="Konorov E.A."/>
            <person name="Nikitin M.A."/>
            <person name="Kirill M.V."/>
            <person name="Chang P."/>
        </authorList>
    </citation>
    <scope>NUCLEOTIDE SEQUENCE [LARGE SCALE GENOMIC DNA]</scope>
    <source>
        <tissue evidence="2">Whole</tissue>
    </source>
</reference>
<sequence>MLAGEEIDRMKRESVFEYPKDLPTTGHYTGKKRSTVQFLRIRCNERKNEKMARRKIEQDEQKREKSVSFLQGRFLRRNVAHRKEVEKSAPASSLGKQTGTWKRVEKEEE</sequence>
<name>A0A0J7KWD7_LASNI</name>
<feature type="compositionally biased region" description="Polar residues" evidence="1">
    <location>
        <begin position="90"/>
        <end position="100"/>
    </location>
</feature>
<comment type="caution">
    <text evidence="2">The sequence shown here is derived from an EMBL/GenBank/DDBJ whole genome shotgun (WGS) entry which is preliminary data.</text>
</comment>